<proteinExistence type="predicted"/>
<organism evidence="1 2">
    <name type="scientific">Niabella ginsenosidivorans</name>
    <dbReference type="NCBI Taxonomy" id="1176587"/>
    <lineage>
        <taxon>Bacteria</taxon>
        <taxon>Pseudomonadati</taxon>
        <taxon>Bacteroidota</taxon>
        <taxon>Chitinophagia</taxon>
        <taxon>Chitinophagales</taxon>
        <taxon>Chitinophagaceae</taxon>
        <taxon>Niabella</taxon>
    </lineage>
</organism>
<dbReference type="EMBL" id="CP015772">
    <property type="protein sequence ID" value="ANH82787.1"/>
    <property type="molecule type" value="Genomic_DNA"/>
</dbReference>
<dbReference type="RefSeq" id="WP_067759571.1">
    <property type="nucleotide sequence ID" value="NZ_CP015772.1"/>
</dbReference>
<accession>A0A1A9I523</accession>
<dbReference type="Proteomes" id="UP000077667">
    <property type="component" value="Chromosome"/>
</dbReference>
<evidence type="ECO:0000313" key="1">
    <source>
        <dbReference type="EMBL" id="ANH82787.1"/>
    </source>
</evidence>
<dbReference type="KEGG" id="nia:A8C56_18985"/>
<evidence type="ECO:0000313" key="2">
    <source>
        <dbReference type="Proteomes" id="UP000077667"/>
    </source>
</evidence>
<protein>
    <submittedName>
        <fullName evidence="1">Uncharacterized protein</fullName>
    </submittedName>
</protein>
<reference evidence="1 2" key="1">
    <citation type="submission" date="2016-05" db="EMBL/GenBank/DDBJ databases">
        <title>Niabella ginsenosidivorans BS26 whole genome sequencing.</title>
        <authorList>
            <person name="Im W.T."/>
            <person name="Siddiqi M.Z."/>
        </authorList>
    </citation>
    <scope>NUCLEOTIDE SEQUENCE [LARGE SCALE GENOMIC DNA]</scope>
    <source>
        <strain evidence="1 2">BS26</strain>
    </source>
</reference>
<dbReference type="OrthoDB" id="2575320at2"/>
<dbReference type="STRING" id="1176587.A8C56_18985"/>
<sequence length="204" mass="22866">MEQTKLSLSAEEFAIAANAGIILTKNAVLQKVKAALDALHAWAIDLVQNRQGLPPASFAINGKVSKGENYNGLPYVVLDYPRNFKQEHIFAIRSMFWWGRQISTTLHLSGEWKQLFAPAISRHFALLQKKGFYLSYSGDEWDHDLLGSNYISLAGLTAHQLKQAIAGHAFIKIASFAPVSKLKEAPELWRDAFSTFIEILSRQH</sequence>
<name>A0A1A9I523_9BACT</name>
<gene>
    <name evidence="1" type="ORF">A8C56_18985</name>
</gene>
<keyword evidence="2" id="KW-1185">Reference proteome</keyword>
<dbReference type="AlphaFoldDB" id="A0A1A9I523"/>